<dbReference type="GO" id="GO:0004674">
    <property type="term" value="F:protein serine/threonine kinase activity"/>
    <property type="evidence" value="ECO:0007669"/>
    <property type="project" value="TreeGrafter"/>
</dbReference>
<keyword evidence="3" id="KW-0418">Kinase</keyword>
<dbReference type="GO" id="GO:0005524">
    <property type="term" value="F:ATP binding"/>
    <property type="evidence" value="ECO:0007669"/>
    <property type="project" value="InterPro"/>
</dbReference>
<proteinExistence type="predicted"/>
<dbReference type="AlphaFoldDB" id="A0A5N7BMA2"/>
<dbReference type="PANTHER" id="PTHR44329">
    <property type="entry name" value="SERINE/THREONINE-PROTEIN KINASE TNNI3K-RELATED"/>
    <property type="match status" value="1"/>
</dbReference>
<sequence>MAAHIPIRLSIRTEDQDGKATPVPPLTVVPGLTPPVTPTKGDDAYSSGTMTAGSSRPSSFVSEGETLGDPLGDDTHPVSPTQYSDELEFQYNPRGRPVEFGRGVWSVVYKASSRPSSTSPLMTPPSSPAGGGRVVAVKSPVRRDAHAVLDAEALALTRISRMPGSERHIIPFHGYISESHSIVMSAVPLSLASYIEEKADLAQKHKSTQTMFDPVLGMPQWQELAKKLITGLQWLHMQCHLVHGDIKPHNILLKARPISNDIESDEFPFEPLFADFSSAHNITGSPLSAENSAGTSLTALTPPFAAPELLSVSSLTSPGTCPTPASDVFSLAVTLLAAATGDLLLYPGTSNMQRLAMAREGHRVIDFARSGPNGSRVPRNGPVEQVIKPAVSKDPSQRIQPNAWVELLAAMA</sequence>
<evidence type="ECO:0000259" key="2">
    <source>
        <dbReference type="PROSITE" id="PS50011"/>
    </source>
</evidence>
<dbReference type="InterPro" id="IPR051681">
    <property type="entry name" value="Ser/Thr_Kinases-Pseudokinases"/>
</dbReference>
<dbReference type="Pfam" id="PF00069">
    <property type="entry name" value="Pkinase"/>
    <property type="match status" value="1"/>
</dbReference>
<feature type="domain" description="Protein kinase" evidence="2">
    <location>
        <begin position="94"/>
        <end position="412"/>
    </location>
</feature>
<dbReference type="InterPro" id="IPR000719">
    <property type="entry name" value="Prot_kinase_dom"/>
</dbReference>
<evidence type="ECO:0000313" key="3">
    <source>
        <dbReference type="EMBL" id="KAE8382848.1"/>
    </source>
</evidence>
<keyword evidence="4" id="KW-1185">Reference proteome</keyword>
<organism evidence="3 4">
    <name type="scientific">Aspergillus bertholletiae</name>
    <dbReference type="NCBI Taxonomy" id="1226010"/>
    <lineage>
        <taxon>Eukaryota</taxon>
        <taxon>Fungi</taxon>
        <taxon>Dikarya</taxon>
        <taxon>Ascomycota</taxon>
        <taxon>Pezizomycotina</taxon>
        <taxon>Eurotiomycetes</taxon>
        <taxon>Eurotiomycetidae</taxon>
        <taxon>Eurotiales</taxon>
        <taxon>Aspergillaceae</taxon>
        <taxon>Aspergillus</taxon>
        <taxon>Aspergillus subgen. Circumdati</taxon>
    </lineage>
</organism>
<dbReference type="SMART" id="SM00220">
    <property type="entry name" value="S_TKc"/>
    <property type="match status" value="1"/>
</dbReference>
<keyword evidence="3" id="KW-0808">Transferase</keyword>
<dbReference type="PROSITE" id="PS00108">
    <property type="entry name" value="PROTEIN_KINASE_ST"/>
    <property type="match status" value="1"/>
</dbReference>
<dbReference type="SUPFAM" id="SSF56112">
    <property type="entry name" value="Protein kinase-like (PK-like)"/>
    <property type="match status" value="1"/>
</dbReference>
<feature type="region of interest" description="Disordered" evidence="1">
    <location>
        <begin position="1"/>
        <end position="75"/>
    </location>
</feature>
<gene>
    <name evidence="3" type="ORF">BDV26DRAFT_252758</name>
</gene>
<dbReference type="Proteomes" id="UP000326198">
    <property type="component" value="Unassembled WGS sequence"/>
</dbReference>
<name>A0A5N7BMA2_9EURO</name>
<reference evidence="3 4" key="1">
    <citation type="submission" date="2019-04" db="EMBL/GenBank/DDBJ databases">
        <title>Friends and foes A comparative genomics studyof 23 Aspergillus species from section Flavi.</title>
        <authorList>
            <consortium name="DOE Joint Genome Institute"/>
            <person name="Kjaerbolling I."/>
            <person name="Vesth T."/>
            <person name="Frisvad J.C."/>
            <person name="Nybo J.L."/>
            <person name="Theobald S."/>
            <person name="Kildgaard S."/>
            <person name="Isbrandt T."/>
            <person name="Kuo A."/>
            <person name="Sato A."/>
            <person name="Lyhne E.K."/>
            <person name="Kogle M.E."/>
            <person name="Wiebenga A."/>
            <person name="Kun R.S."/>
            <person name="Lubbers R.J."/>
            <person name="Makela M.R."/>
            <person name="Barry K."/>
            <person name="Chovatia M."/>
            <person name="Clum A."/>
            <person name="Daum C."/>
            <person name="Haridas S."/>
            <person name="He G."/>
            <person name="LaButti K."/>
            <person name="Lipzen A."/>
            <person name="Mondo S."/>
            <person name="Riley R."/>
            <person name="Salamov A."/>
            <person name="Simmons B.A."/>
            <person name="Magnuson J.K."/>
            <person name="Henrissat B."/>
            <person name="Mortensen U.H."/>
            <person name="Larsen T.O."/>
            <person name="Devries R.P."/>
            <person name="Grigoriev I.V."/>
            <person name="Machida M."/>
            <person name="Baker S.E."/>
            <person name="Andersen M.R."/>
        </authorList>
    </citation>
    <scope>NUCLEOTIDE SEQUENCE [LARGE SCALE GENOMIC DNA]</scope>
    <source>
        <strain evidence="3 4">IBT 29228</strain>
    </source>
</reference>
<dbReference type="InterPro" id="IPR008271">
    <property type="entry name" value="Ser/Thr_kinase_AS"/>
</dbReference>
<feature type="compositionally biased region" description="Pro residues" evidence="1">
    <location>
        <begin position="22"/>
        <end position="37"/>
    </location>
</feature>
<dbReference type="OrthoDB" id="626167at2759"/>
<feature type="compositionally biased region" description="Polar residues" evidence="1">
    <location>
        <begin position="46"/>
        <end position="61"/>
    </location>
</feature>
<dbReference type="EMBL" id="ML736159">
    <property type="protein sequence ID" value="KAE8382848.1"/>
    <property type="molecule type" value="Genomic_DNA"/>
</dbReference>
<accession>A0A5N7BMA2</accession>
<dbReference type="InterPro" id="IPR011009">
    <property type="entry name" value="Kinase-like_dom_sf"/>
</dbReference>
<protein>
    <submittedName>
        <fullName evidence="3">Kinase-like domain-containing protein</fullName>
    </submittedName>
</protein>
<evidence type="ECO:0000313" key="4">
    <source>
        <dbReference type="Proteomes" id="UP000326198"/>
    </source>
</evidence>
<dbReference type="Gene3D" id="1.10.510.10">
    <property type="entry name" value="Transferase(Phosphotransferase) domain 1"/>
    <property type="match status" value="1"/>
</dbReference>
<dbReference type="PROSITE" id="PS50011">
    <property type="entry name" value="PROTEIN_KINASE_DOM"/>
    <property type="match status" value="1"/>
</dbReference>
<feature type="region of interest" description="Disordered" evidence="1">
    <location>
        <begin position="114"/>
        <end position="133"/>
    </location>
</feature>
<evidence type="ECO:0000256" key="1">
    <source>
        <dbReference type="SAM" id="MobiDB-lite"/>
    </source>
</evidence>